<feature type="domain" description="Kazal-like" evidence="8">
    <location>
        <begin position="14"/>
        <end position="68"/>
    </location>
</feature>
<dbReference type="EMBL" id="GFTR01004289">
    <property type="protein sequence ID" value="JAW12137.1"/>
    <property type="molecule type" value="Transcribed_RNA"/>
</dbReference>
<dbReference type="InterPro" id="IPR053265">
    <property type="entry name" value="Serpin"/>
</dbReference>
<feature type="domain" description="Kazal-like" evidence="8">
    <location>
        <begin position="215"/>
        <end position="264"/>
    </location>
</feature>
<dbReference type="PROSITE" id="PS51465">
    <property type="entry name" value="KAZAL_2"/>
    <property type="match status" value="4"/>
</dbReference>
<evidence type="ECO:0000313" key="9">
    <source>
        <dbReference type="EMBL" id="JAW12137.1"/>
    </source>
</evidence>
<dbReference type="GO" id="GO:0005615">
    <property type="term" value="C:extracellular space"/>
    <property type="evidence" value="ECO:0007669"/>
    <property type="project" value="TreeGrafter"/>
</dbReference>
<dbReference type="FunFam" id="3.30.60.30:FF:000067">
    <property type="entry name" value="Thrombin inhibitor rhodniin"/>
    <property type="match status" value="3"/>
</dbReference>
<protein>
    <submittedName>
        <fullName evidence="9">Putative kazal-type inhibitor</fullName>
    </submittedName>
</protein>
<comment type="subcellular location">
    <subcellularLocation>
        <location evidence="1">Secreted</location>
    </subcellularLocation>
</comment>
<keyword evidence="2" id="KW-0964">Secreted</keyword>
<dbReference type="PANTHER" id="PTHR21131">
    <property type="entry name" value="SERINE-TYPE ENDOPEPTIDASE INHIBITOR"/>
    <property type="match status" value="1"/>
</dbReference>
<dbReference type="Pfam" id="PF07648">
    <property type="entry name" value="Kazal_2"/>
    <property type="match status" value="4"/>
</dbReference>
<dbReference type="InterPro" id="IPR002350">
    <property type="entry name" value="Kazal_dom"/>
</dbReference>
<dbReference type="SUPFAM" id="SSF100895">
    <property type="entry name" value="Kazal-type serine protease inhibitors"/>
    <property type="match status" value="4"/>
</dbReference>
<evidence type="ECO:0000256" key="4">
    <source>
        <dbReference type="ARBA" id="ARBA00022737"/>
    </source>
</evidence>
<keyword evidence="3" id="KW-0646">Protease inhibitor</keyword>
<sequence length="264" mass="29049">MHYLLLFGLAAFSAVSALENDAPCACPFVWKPVCGSDGHTYPSECLLNCVKSLLKPDLKVAHQGACKHGLEGLQEAEEKEVVGFKTPCACPFVWKPVCGSDGNTYPSECLLNCVKSLLKPDLKVAHQGACKHGLEGLQEAEEKEVEGFKEADEFKQEVENFVKDPCNCPKVWRPVCGSDVRTYANECTLNCARSRGNPKLWLVHRTLCEYIPLEELRKSKCACNTMNLPVCGNDGKTYKNPCELYCAGIFQKSGLDLAEYGPCS</sequence>
<dbReference type="PANTHER" id="PTHR21131:SF0">
    <property type="entry name" value="GEO10195P1-RELATED"/>
    <property type="match status" value="1"/>
</dbReference>
<reference evidence="9" key="1">
    <citation type="journal article" date="2018" name="PLoS Negl. Trop. Dis.">
        <title>An insight into the salivary gland and fat body transcriptome of Panstrongylus lignarius (Hemiptera: Heteroptera), the main vector of Chagas disease in Peru.</title>
        <authorList>
            <person name="Nevoa J.C."/>
            <person name="Mendes M.T."/>
            <person name="da Silva M.V."/>
            <person name="Soares S.C."/>
            <person name="Oliveira C.J.F."/>
            <person name="Ribeiro J.M.C."/>
        </authorList>
    </citation>
    <scope>NUCLEOTIDE SEQUENCE</scope>
</reference>
<feature type="chain" id="PRO_5012171880" evidence="7">
    <location>
        <begin position="18"/>
        <end position="264"/>
    </location>
</feature>
<keyword evidence="4" id="KW-0677">Repeat</keyword>
<dbReference type="Gene3D" id="3.30.60.30">
    <property type="match status" value="4"/>
</dbReference>
<dbReference type="GO" id="GO:0004867">
    <property type="term" value="F:serine-type endopeptidase inhibitor activity"/>
    <property type="evidence" value="ECO:0007669"/>
    <property type="project" value="UniProtKB-KW"/>
</dbReference>
<accession>A0A224XI26</accession>
<feature type="signal peptide" evidence="7">
    <location>
        <begin position="1"/>
        <end position="17"/>
    </location>
</feature>
<dbReference type="SMART" id="SM00280">
    <property type="entry name" value="KAZAL"/>
    <property type="match status" value="4"/>
</dbReference>
<name>A0A224XI26_9HEMI</name>
<evidence type="ECO:0000256" key="1">
    <source>
        <dbReference type="ARBA" id="ARBA00004613"/>
    </source>
</evidence>
<evidence type="ECO:0000259" key="8">
    <source>
        <dbReference type="PROSITE" id="PS51465"/>
    </source>
</evidence>
<evidence type="ECO:0000256" key="6">
    <source>
        <dbReference type="ARBA" id="ARBA00023157"/>
    </source>
</evidence>
<evidence type="ECO:0000256" key="3">
    <source>
        <dbReference type="ARBA" id="ARBA00022690"/>
    </source>
</evidence>
<evidence type="ECO:0000256" key="7">
    <source>
        <dbReference type="SAM" id="SignalP"/>
    </source>
</evidence>
<feature type="domain" description="Kazal-like" evidence="8">
    <location>
        <begin position="160"/>
        <end position="210"/>
    </location>
</feature>
<dbReference type="AlphaFoldDB" id="A0A224XI26"/>
<feature type="domain" description="Kazal-like" evidence="8">
    <location>
        <begin position="82"/>
        <end position="132"/>
    </location>
</feature>
<dbReference type="CDD" id="cd00104">
    <property type="entry name" value="KAZAL_FS"/>
    <property type="match status" value="4"/>
</dbReference>
<evidence type="ECO:0000256" key="5">
    <source>
        <dbReference type="ARBA" id="ARBA00022900"/>
    </source>
</evidence>
<dbReference type="InterPro" id="IPR036058">
    <property type="entry name" value="Kazal_dom_sf"/>
</dbReference>
<keyword evidence="7" id="KW-0732">Signal</keyword>
<keyword evidence="5" id="KW-0722">Serine protease inhibitor</keyword>
<keyword evidence="6" id="KW-1015">Disulfide bond</keyword>
<proteinExistence type="predicted"/>
<dbReference type="PROSITE" id="PS00282">
    <property type="entry name" value="KAZAL_1"/>
    <property type="match status" value="3"/>
</dbReference>
<organism evidence="9">
    <name type="scientific">Panstrongylus lignarius</name>
    <dbReference type="NCBI Taxonomy" id="156445"/>
    <lineage>
        <taxon>Eukaryota</taxon>
        <taxon>Metazoa</taxon>
        <taxon>Ecdysozoa</taxon>
        <taxon>Arthropoda</taxon>
        <taxon>Hexapoda</taxon>
        <taxon>Insecta</taxon>
        <taxon>Pterygota</taxon>
        <taxon>Neoptera</taxon>
        <taxon>Paraneoptera</taxon>
        <taxon>Hemiptera</taxon>
        <taxon>Heteroptera</taxon>
        <taxon>Panheteroptera</taxon>
        <taxon>Cimicomorpha</taxon>
        <taxon>Reduviidae</taxon>
        <taxon>Triatominae</taxon>
        <taxon>Panstrongylus</taxon>
    </lineage>
</organism>
<evidence type="ECO:0000256" key="2">
    <source>
        <dbReference type="ARBA" id="ARBA00022525"/>
    </source>
</evidence>